<proteinExistence type="predicted"/>
<feature type="region of interest" description="Disordered" evidence="1">
    <location>
        <begin position="120"/>
        <end position="141"/>
    </location>
</feature>
<name>E0XRM2_9PROT</name>
<reference evidence="2" key="1">
    <citation type="journal article" date="2011" name="Environ. Microbiol.">
        <title>Time-series analyses of Monterey Bay coastal microbial picoplankton using a 'genome proxy' microarray.</title>
        <authorList>
            <person name="Rich V.I."/>
            <person name="Pham V.D."/>
            <person name="Eppley J."/>
            <person name="Shi Y."/>
            <person name="DeLong E.F."/>
        </authorList>
    </citation>
    <scope>NUCLEOTIDE SEQUENCE</scope>
</reference>
<protein>
    <submittedName>
        <fullName evidence="2">Uncharacterized protein</fullName>
    </submittedName>
</protein>
<organism evidence="2">
    <name type="scientific">uncultured alpha proteobacterium HF0010_30A23</name>
    <dbReference type="NCBI Taxonomy" id="710802"/>
    <lineage>
        <taxon>Bacteria</taxon>
        <taxon>Pseudomonadati</taxon>
        <taxon>Pseudomonadota</taxon>
        <taxon>Alphaproteobacteria</taxon>
        <taxon>environmental samples</taxon>
    </lineage>
</organism>
<sequence>MTLQCRVSPFGNLRIKGCLHLPTAYRSMPRPSSPLVAKASIRCSSQDTCLKRFLTCAQRASPEQRDTPAQIKTRDVIHRSGPRLPLDQKPTLAVAQAGLNLERQMYLDLNVVRSAKALKPRANRRRSSLPLCHSAINRRSQ</sequence>
<evidence type="ECO:0000313" key="2">
    <source>
        <dbReference type="EMBL" id="ADI17063.1"/>
    </source>
</evidence>
<dbReference type="AlphaFoldDB" id="E0XRM2"/>
<accession>E0XRM2</accession>
<dbReference type="EMBL" id="GU474853">
    <property type="protein sequence ID" value="ADI17063.1"/>
    <property type="molecule type" value="Genomic_DNA"/>
</dbReference>
<evidence type="ECO:0000256" key="1">
    <source>
        <dbReference type="SAM" id="MobiDB-lite"/>
    </source>
</evidence>